<dbReference type="EMBL" id="LN853577">
    <property type="protein sequence ID" value="CRY96202.1"/>
    <property type="molecule type" value="Genomic_DNA"/>
</dbReference>
<organism evidence="1">
    <name type="scientific">uncultured prokaryote</name>
    <dbReference type="NCBI Taxonomy" id="198431"/>
    <lineage>
        <taxon>unclassified sequences</taxon>
        <taxon>environmental samples</taxon>
    </lineage>
</organism>
<protein>
    <submittedName>
        <fullName evidence="1">Uncharacterized protein</fullName>
    </submittedName>
</protein>
<evidence type="ECO:0000313" key="1">
    <source>
        <dbReference type="EMBL" id="CRY96202.1"/>
    </source>
</evidence>
<proteinExistence type="predicted"/>
<accession>A0A0H5QK65</accession>
<dbReference type="AlphaFoldDB" id="A0A0H5QK65"/>
<reference evidence="1" key="1">
    <citation type="submission" date="2015-06" db="EMBL/GenBank/DDBJ databases">
        <authorList>
            <person name="Joergensen T."/>
        </authorList>
    </citation>
    <scope>NUCLEOTIDE SEQUENCE</scope>
    <source>
        <strain evidence="1">RGFK0981</strain>
    </source>
</reference>
<reference evidence="1" key="2">
    <citation type="submission" date="2015-07" db="EMBL/GenBank/DDBJ databases">
        <title>Plasmids, circular viruses and viroids from rat gut.</title>
        <authorList>
            <person name="Jorgensen T.J."/>
            <person name="Hansen M.A."/>
            <person name="Xu Z."/>
            <person name="Tabak M.A."/>
            <person name="Sorensen S.J."/>
            <person name="Hansen L.H."/>
        </authorList>
    </citation>
    <scope>NUCLEOTIDE SEQUENCE</scope>
    <source>
        <strain evidence="1">RGFK0981</strain>
    </source>
</reference>
<name>A0A0H5QK65_9ZZZZ</name>
<sequence length="90" mass="10261">MRGTAEVRQSKKQARLDFIGWNENGHNVTILARIAHPTGEGRWLPAGPLLQLQIPNERFLADVIDLARERADREQRMTDEAGQVEQDPLF</sequence>